<protein>
    <submittedName>
        <fullName evidence="1">P protein</fullName>
    </submittedName>
</protein>
<reference evidence="1 2" key="1">
    <citation type="journal article" date="2019" name="Commun. Biol.">
        <title>The bagworm genome reveals a unique fibroin gene that provides high tensile strength.</title>
        <authorList>
            <person name="Kono N."/>
            <person name="Nakamura H."/>
            <person name="Ohtoshi R."/>
            <person name="Tomita M."/>
            <person name="Numata K."/>
            <person name="Arakawa K."/>
        </authorList>
    </citation>
    <scope>NUCLEOTIDE SEQUENCE [LARGE SCALE GENOMIC DNA]</scope>
</reference>
<dbReference type="OrthoDB" id="442352at2759"/>
<dbReference type="AlphaFoldDB" id="A0A4C2AD69"/>
<sequence>MFLLSGNGTVIGASANVVCAGVAEQHGYRVTFIEYFKNYCLKPLKCDLKSSSVNSKKDLSSPPVSSE</sequence>
<keyword evidence="2" id="KW-1185">Reference proteome</keyword>
<dbReference type="Proteomes" id="UP000299102">
    <property type="component" value="Unassembled WGS sequence"/>
</dbReference>
<gene>
    <name evidence="1" type="primary">OCA2</name>
    <name evidence="1" type="ORF">EVAR_96431_1</name>
</gene>
<dbReference type="PANTHER" id="PTHR43568">
    <property type="entry name" value="P PROTEIN"/>
    <property type="match status" value="1"/>
</dbReference>
<accession>A0A4C2AD69</accession>
<proteinExistence type="predicted"/>
<evidence type="ECO:0000313" key="2">
    <source>
        <dbReference type="Proteomes" id="UP000299102"/>
    </source>
</evidence>
<dbReference type="InterPro" id="IPR051475">
    <property type="entry name" value="Diverse_Ion_Transporter"/>
</dbReference>
<dbReference type="EMBL" id="BGZK01003050">
    <property type="protein sequence ID" value="GBP98020.1"/>
    <property type="molecule type" value="Genomic_DNA"/>
</dbReference>
<organism evidence="1 2">
    <name type="scientific">Eumeta variegata</name>
    <name type="common">Bagworm moth</name>
    <name type="synonym">Eumeta japonica</name>
    <dbReference type="NCBI Taxonomy" id="151549"/>
    <lineage>
        <taxon>Eukaryota</taxon>
        <taxon>Metazoa</taxon>
        <taxon>Ecdysozoa</taxon>
        <taxon>Arthropoda</taxon>
        <taxon>Hexapoda</taxon>
        <taxon>Insecta</taxon>
        <taxon>Pterygota</taxon>
        <taxon>Neoptera</taxon>
        <taxon>Endopterygota</taxon>
        <taxon>Lepidoptera</taxon>
        <taxon>Glossata</taxon>
        <taxon>Ditrysia</taxon>
        <taxon>Tineoidea</taxon>
        <taxon>Psychidae</taxon>
        <taxon>Oiketicinae</taxon>
        <taxon>Eumeta</taxon>
    </lineage>
</organism>
<evidence type="ECO:0000313" key="1">
    <source>
        <dbReference type="EMBL" id="GBP98020.1"/>
    </source>
</evidence>
<comment type="caution">
    <text evidence="1">The sequence shown here is derived from an EMBL/GenBank/DDBJ whole genome shotgun (WGS) entry which is preliminary data.</text>
</comment>
<dbReference type="STRING" id="151549.A0A4C2AD69"/>
<name>A0A4C2AD69_EUMVA</name>
<dbReference type="PANTHER" id="PTHR43568:SF1">
    <property type="entry name" value="P PROTEIN"/>
    <property type="match status" value="1"/>
</dbReference>